<reference evidence="2" key="1">
    <citation type="submission" date="2017-03" db="EMBL/GenBank/DDBJ databases">
        <title>Phytopthora megakarya and P. palmivora, two closely related causual agents of cacao black pod achieved similar genome size and gene model numbers by different mechanisms.</title>
        <authorList>
            <person name="Ali S."/>
            <person name="Shao J."/>
            <person name="Larry D.J."/>
            <person name="Kronmiller B."/>
            <person name="Shen D."/>
            <person name="Strem M.D."/>
            <person name="Melnick R.L."/>
            <person name="Guiltinan M.J."/>
            <person name="Tyler B.M."/>
            <person name="Meinhardt L.W."/>
            <person name="Bailey B.A."/>
        </authorList>
    </citation>
    <scope>NUCLEOTIDE SEQUENCE [LARGE SCALE GENOMIC DNA]</scope>
    <source>
        <strain evidence="2">zdho120</strain>
    </source>
</reference>
<dbReference type="Proteomes" id="UP000198211">
    <property type="component" value="Unassembled WGS sequence"/>
</dbReference>
<comment type="caution">
    <text evidence="1">The sequence shown here is derived from an EMBL/GenBank/DDBJ whole genome shotgun (WGS) entry which is preliminary data.</text>
</comment>
<gene>
    <name evidence="1" type="ORF">PHMEG_00026860</name>
</gene>
<name>A0A225V8A2_9STRA</name>
<accession>A0A225V8A2</accession>
<sequence length="390" mass="42650">MLPVKTTEEQGLTLVPGLDNFLVCPMHALAVALVMHGAPCISLVSQLPLLVAPTTTSLNAGELQLEMLEAARSKTNLAGPSLVSKSTVSVIDNRCACCPNTSQARGEGDIQAYVNRSLKQVAKPAGATSNVTSHSFRRGGAQHTNGDERCAAQWIFERGSWDKTQMNKGFAYVFKTPREDRNVARIWSGWKADEAPSGADVEVLDHGAQERLLRLQDLPFRCCMGMENARLNVSCKVIGVLTTYLIKYLPQVKALASTGLFVVRVEECLDAAGVNVAGILASSSALNAMASMPVHESNVEEERTNHPKSKCHYAGVINELVESNRLIAARLLVLAAIVLKRPASHESTGERIQEPPVKQRKKVATNLPSTWFEWYTRMVCIWDSSDRQKK</sequence>
<keyword evidence="2" id="KW-1185">Reference proteome</keyword>
<organism evidence="1 2">
    <name type="scientific">Phytophthora megakarya</name>
    <dbReference type="NCBI Taxonomy" id="4795"/>
    <lineage>
        <taxon>Eukaryota</taxon>
        <taxon>Sar</taxon>
        <taxon>Stramenopiles</taxon>
        <taxon>Oomycota</taxon>
        <taxon>Peronosporomycetes</taxon>
        <taxon>Peronosporales</taxon>
        <taxon>Peronosporaceae</taxon>
        <taxon>Phytophthora</taxon>
    </lineage>
</organism>
<dbReference type="AlphaFoldDB" id="A0A225V8A2"/>
<evidence type="ECO:0000313" key="2">
    <source>
        <dbReference type="Proteomes" id="UP000198211"/>
    </source>
</evidence>
<protein>
    <submittedName>
        <fullName evidence="1">Uncharacterized protein</fullName>
    </submittedName>
</protein>
<dbReference type="STRING" id="4795.A0A225V8A2"/>
<dbReference type="EMBL" id="NBNE01006656">
    <property type="protein sequence ID" value="OWZ01701.1"/>
    <property type="molecule type" value="Genomic_DNA"/>
</dbReference>
<proteinExistence type="predicted"/>
<evidence type="ECO:0000313" key="1">
    <source>
        <dbReference type="EMBL" id="OWZ01701.1"/>
    </source>
</evidence>
<dbReference type="OrthoDB" id="127292at2759"/>